<sequence length="532" mass="59308">MELRAYQQKALDAIFHEWSTGKTRTLLVQATGTGKTIVFAQVAKRIADKGKRVLILAHRGELLEQARDKIKTTTGYTCALEKAESTAAESTARIVVASVQTMTREKRMQAYPPDAFSAIIIDEAHHAAAESYTRILDYFKDAYVLGVTATADRADKKSLSRVFQSVAYEYLLNDAIRDGHLTRIEAQSIPLKIDIEHVNLSNGDYAVGELGDALEPYLESIADTMQTVCENRKTVVFLPLIATSRKICALLQERGLRACEVNGETENRAEILQKFEDGTYNVICNSMLLTEGWDAPTVDCIVVLRATKSRALYVQMVGRGTRLAPGKDKLLLLDFLWMTGTHELVRPASLFAGSKDVERALQKDIEDAGTPQDLQDATEQAENEVQKQREEALAKKLEELRCRKARLVDPLQYEMSICDVDLQTYEPTFTWEFEGASDKQKQQLEGAGIDASTLSAGKAAQLIDKIYKRRALGLATPKQVRMLEKKGFNHAGTWTFDEASAMMSRLAANNWRVPHGINPATYEPHARKKTTA</sequence>
<dbReference type="GO" id="GO:0016787">
    <property type="term" value="F:hydrolase activity"/>
    <property type="evidence" value="ECO:0007669"/>
    <property type="project" value="InterPro"/>
</dbReference>
<dbReference type="Pfam" id="PF04851">
    <property type="entry name" value="ResIII"/>
    <property type="match status" value="1"/>
</dbReference>
<evidence type="ECO:0000313" key="4">
    <source>
        <dbReference type="EMBL" id="KXB33997.1"/>
    </source>
</evidence>
<evidence type="ECO:0000313" key="5">
    <source>
        <dbReference type="Proteomes" id="UP000070675"/>
    </source>
</evidence>
<dbReference type="PROSITE" id="PS51192">
    <property type="entry name" value="HELICASE_ATP_BIND_1"/>
    <property type="match status" value="1"/>
</dbReference>
<dbReference type="PANTHER" id="PTHR47396:SF1">
    <property type="entry name" value="ATP-DEPENDENT HELICASE IRC3-RELATED"/>
    <property type="match status" value="1"/>
</dbReference>
<dbReference type="PANTHER" id="PTHR47396">
    <property type="entry name" value="TYPE I RESTRICTION ENZYME ECOKI R PROTEIN"/>
    <property type="match status" value="1"/>
</dbReference>
<dbReference type="Pfam" id="PF00271">
    <property type="entry name" value="Helicase_C"/>
    <property type="match status" value="1"/>
</dbReference>
<protein>
    <submittedName>
        <fullName evidence="4">Helicase protein</fullName>
    </submittedName>
</protein>
<dbReference type="InterPro" id="IPR001650">
    <property type="entry name" value="Helicase_C-like"/>
</dbReference>
<dbReference type="SMART" id="SM00490">
    <property type="entry name" value="HELICc"/>
    <property type="match status" value="1"/>
</dbReference>
<dbReference type="EMBL" id="LSCR01000026">
    <property type="protein sequence ID" value="KXB33997.1"/>
    <property type="molecule type" value="Genomic_DNA"/>
</dbReference>
<evidence type="ECO:0000259" key="3">
    <source>
        <dbReference type="PROSITE" id="PS51194"/>
    </source>
</evidence>
<dbReference type="GO" id="GO:0005829">
    <property type="term" value="C:cytosol"/>
    <property type="evidence" value="ECO:0007669"/>
    <property type="project" value="TreeGrafter"/>
</dbReference>
<keyword evidence="4" id="KW-0067">ATP-binding</keyword>
<dbReference type="SUPFAM" id="SSF52540">
    <property type="entry name" value="P-loop containing nucleoside triphosphate hydrolases"/>
    <property type="match status" value="1"/>
</dbReference>
<feature type="domain" description="Helicase ATP-binding" evidence="2">
    <location>
        <begin position="16"/>
        <end position="169"/>
    </location>
</feature>
<keyword evidence="5" id="KW-1185">Reference proteome</keyword>
<dbReference type="STRING" id="1393034.HMPREF3192_00966"/>
<keyword evidence="4" id="KW-0347">Helicase</keyword>
<comment type="caution">
    <text evidence="4">The sequence shown here is derived from an EMBL/GenBank/DDBJ whole genome shotgun (WGS) entry which is preliminary data.</text>
</comment>
<keyword evidence="4" id="KW-0547">Nucleotide-binding</keyword>
<dbReference type="PROSITE" id="PS51194">
    <property type="entry name" value="HELICASE_CTER"/>
    <property type="match status" value="1"/>
</dbReference>
<dbReference type="GO" id="GO:0005524">
    <property type="term" value="F:ATP binding"/>
    <property type="evidence" value="ECO:0007669"/>
    <property type="project" value="InterPro"/>
</dbReference>
<dbReference type="Proteomes" id="UP000070675">
    <property type="component" value="Unassembled WGS sequence"/>
</dbReference>
<name>A0A133XST4_9ACTN</name>
<dbReference type="InterPro" id="IPR050742">
    <property type="entry name" value="Helicase_Restrict-Modif_Enz"/>
</dbReference>
<accession>A0A133XST4</accession>
<gene>
    <name evidence="4" type="ORF">HMPREF3192_00966</name>
</gene>
<dbReference type="AlphaFoldDB" id="A0A133XST4"/>
<dbReference type="InterPro" id="IPR014001">
    <property type="entry name" value="Helicase_ATP-bd"/>
</dbReference>
<dbReference type="GO" id="GO:0003677">
    <property type="term" value="F:DNA binding"/>
    <property type="evidence" value="ECO:0007669"/>
    <property type="project" value="InterPro"/>
</dbReference>
<keyword evidence="1" id="KW-0175">Coiled coil</keyword>
<dbReference type="PATRIC" id="fig|1393034.3.peg.930"/>
<organism evidence="4 5">
    <name type="scientific">Atopobium deltae</name>
    <dbReference type="NCBI Taxonomy" id="1393034"/>
    <lineage>
        <taxon>Bacteria</taxon>
        <taxon>Bacillati</taxon>
        <taxon>Actinomycetota</taxon>
        <taxon>Coriobacteriia</taxon>
        <taxon>Coriobacteriales</taxon>
        <taxon>Atopobiaceae</taxon>
        <taxon>Atopobium</taxon>
    </lineage>
</organism>
<proteinExistence type="predicted"/>
<dbReference type="InterPro" id="IPR006935">
    <property type="entry name" value="Helicase/UvrB_N"/>
</dbReference>
<dbReference type="InterPro" id="IPR027417">
    <property type="entry name" value="P-loop_NTPase"/>
</dbReference>
<dbReference type="GO" id="GO:0004386">
    <property type="term" value="F:helicase activity"/>
    <property type="evidence" value="ECO:0007669"/>
    <property type="project" value="UniProtKB-KW"/>
</dbReference>
<dbReference type="SMART" id="SM00487">
    <property type="entry name" value="DEXDc"/>
    <property type="match status" value="1"/>
</dbReference>
<feature type="coiled-coil region" evidence="1">
    <location>
        <begin position="371"/>
        <end position="403"/>
    </location>
</feature>
<evidence type="ECO:0000256" key="1">
    <source>
        <dbReference type="SAM" id="Coils"/>
    </source>
</evidence>
<feature type="domain" description="Helicase C-terminal" evidence="3">
    <location>
        <begin position="220"/>
        <end position="378"/>
    </location>
</feature>
<dbReference type="OrthoDB" id="9776021at2"/>
<evidence type="ECO:0000259" key="2">
    <source>
        <dbReference type="PROSITE" id="PS51192"/>
    </source>
</evidence>
<dbReference type="Gene3D" id="3.40.50.300">
    <property type="entry name" value="P-loop containing nucleotide triphosphate hydrolases"/>
    <property type="match status" value="2"/>
</dbReference>
<reference evidence="5" key="1">
    <citation type="submission" date="2016-01" db="EMBL/GenBank/DDBJ databases">
        <authorList>
            <person name="Mitreva M."/>
            <person name="Pepin K.H."/>
            <person name="Mihindukulasuriya K.A."/>
            <person name="Fulton R."/>
            <person name="Fronick C."/>
            <person name="O'Laughlin M."/>
            <person name="Miner T."/>
            <person name="Herter B."/>
            <person name="Rosa B.A."/>
            <person name="Cordes M."/>
            <person name="Tomlinson C."/>
            <person name="Wollam A."/>
            <person name="Palsikar V.B."/>
            <person name="Mardis E.R."/>
            <person name="Wilson R.K."/>
        </authorList>
    </citation>
    <scope>NUCLEOTIDE SEQUENCE [LARGE SCALE GENOMIC DNA]</scope>
    <source>
        <strain evidence="5">DNF00019</strain>
    </source>
</reference>
<dbReference type="CDD" id="cd18032">
    <property type="entry name" value="DEXHc_RE_I_III_res"/>
    <property type="match status" value="1"/>
</dbReference>
<dbReference type="RefSeq" id="WP_066305690.1">
    <property type="nucleotide sequence ID" value="NZ_KQ959506.1"/>
</dbReference>
<keyword evidence="4" id="KW-0378">Hydrolase</keyword>